<feature type="domain" description="DUF4126" evidence="2">
    <location>
        <begin position="10"/>
        <end position="153"/>
    </location>
</feature>
<keyword evidence="4" id="KW-1185">Reference proteome</keyword>
<accession>E8X465</accession>
<evidence type="ECO:0000313" key="4">
    <source>
        <dbReference type="Proteomes" id="UP000000343"/>
    </source>
</evidence>
<dbReference type="Proteomes" id="UP000000343">
    <property type="component" value="Chromosome"/>
</dbReference>
<feature type="transmembrane region" description="Helical" evidence="1">
    <location>
        <begin position="75"/>
        <end position="97"/>
    </location>
</feature>
<dbReference type="PaxDb" id="1198114-AciX9_0034"/>
<feature type="transmembrane region" description="Helical" evidence="1">
    <location>
        <begin position="6"/>
        <end position="29"/>
    </location>
</feature>
<dbReference type="KEGG" id="acm:AciX9_0034"/>
<feature type="transmembrane region" description="Helical" evidence="1">
    <location>
        <begin position="104"/>
        <end position="123"/>
    </location>
</feature>
<protein>
    <recommendedName>
        <fullName evidence="2">DUF4126 domain-containing protein</fullName>
    </recommendedName>
</protein>
<dbReference type="AlphaFoldDB" id="E8X465"/>
<keyword evidence="1" id="KW-0812">Transmembrane</keyword>
<keyword evidence="1" id="KW-1133">Transmembrane helix</keyword>
<reference evidence="4" key="1">
    <citation type="submission" date="2011-01" db="EMBL/GenBank/DDBJ databases">
        <title>Complete sequence of chromosome of Acidobacterium sp. MP5ACTX9.</title>
        <authorList>
            <consortium name="US DOE Joint Genome Institute"/>
            <person name="Lucas S."/>
            <person name="Copeland A."/>
            <person name="Lapidus A."/>
            <person name="Cheng J.-F."/>
            <person name="Goodwin L."/>
            <person name="Pitluck S."/>
            <person name="Teshima H."/>
            <person name="Detter J.C."/>
            <person name="Han C."/>
            <person name="Tapia R."/>
            <person name="Land M."/>
            <person name="Hauser L."/>
            <person name="Kyrpides N."/>
            <person name="Ivanova N."/>
            <person name="Ovchinnikova G."/>
            <person name="Pagani I."/>
            <person name="Rawat S.R."/>
            <person name="Mannisto M."/>
            <person name="Haggblom M.M."/>
            <person name="Woyke T."/>
        </authorList>
    </citation>
    <scope>NUCLEOTIDE SEQUENCE [LARGE SCALE GENOMIC DNA]</scope>
    <source>
        <strain evidence="4">MP5ACTX9</strain>
    </source>
</reference>
<dbReference type="STRING" id="1198114.AciX9_0034"/>
<dbReference type="eggNOG" id="COG3918">
    <property type="taxonomic scope" value="Bacteria"/>
</dbReference>
<evidence type="ECO:0000313" key="3">
    <source>
        <dbReference type="EMBL" id="ADW67125.1"/>
    </source>
</evidence>
<gene>
    <name evidence="3" type="ordered locus">AciX9_0034</name>
</gene>
<evidence type="ECO:0000259" key="2">
    <source>
        <dbReference type="Pfam" id="PF13548"/>
    </source>
</evidence>
<name>E8X465_GRATM</name>
<dbReference type="Pfam" id="PF13548">
    <property type="entry name" value="DUF4126"/>
    <property type="match status" value="1"/>
</dbReference>
<organism evidence="4">
    <name type="scientific">Granulicella tundricola (strain ATCC BAA-1859 / DSM 23138 / MP5ACTX9)</name>
    <dbReference type="NCBI Taxonomy" id="1198114"/>
    <lineage>
        <taxon>Bacteria</taxon>
        <taxon>Pseudomonadati</taxon>
        <taxon>Acidobacteriota</taxon>
        <taxon>Terriglobia</taxon>
        <taxon>Terriglobales</taxon>
        <taxon>Acidobacteriaceae</taxon>
        <taxon>Granulicella</taxon>
    </lineage>
</organism>
<feature type="transmembrane region" description="Helical" evidence="1">
    <location>
        <begin position="135"/>
        <end position="156"/>
    </location>
</feature>
<dbReference type="EMBL" id="CP002480">
    <property type="protein sequence ID" value="ADW67125.1"/>
    <property type="molecule type" value="Genomic_DNA"/>
</dbReference>
<dbReference type="InterPro" id="IPR025196">
    <property type="entry name" value="DUF4126"/>
</dbReference>
<evidence type="ECO:0000256" key="1">
    <source>
        <dbReference type="SAM" id="Phobius"/>
    </source>
</evidence>
<sequence length="158" mass="16817">MLAWMIAIPALGFMTGLRSMMPMAVLCWFAYLHHMPIHHSWAFWVASPISVGVFSVLAVGELIGDKLPMTPARTAIGPLVARICFGGLVGTIAAMSLRGAPVEGLLLGVLGALAGSFLGYHIRIWLTKDFGWPDLIVALAEDIIAIVVSVYAMGIVTG</sequence>
<proteinExistence type="predicted"/>
<dbReference type="HOGENOM" id="CLU_125942_0_0_0"/>
<feature type="transmembrane region" description="Helical" evidence="1">
    <location>
        <begin position="41"/>
        <end position="63"/>
    </location>
</feature>
<keyword evidence="1" id="KW-0472">Membrane</keyword>